<dbReference type="AlphaFoldDB" id="A0A9D2M5U5"/>
<evidence type="ECO:0000313" key="8">
    <source>
        <dbReference type="Proteomes" id="UP000886803"/>
    </source>
</evidence>
<protein>
    <submittedName>
        <fullName evidence="7">DUF4968 domain-containing protein</fullName>
    </submittedName>
</protein>
<dbReference type="GO" id="GO:0030246">
    <property type="term" value="F:carbohydrate binding"/>
    <property type="evidence" value="ECO:0007669"/>
    <property type="project" value="InterPro"/>
</dbReference>
<dbReference type="GO" id="GO:0005975">
    <property type="term" value="P:carbohydrate metabolic process"/>
    <property type="evidence" value="ECO:0007669"/>
    <property type="project" value="InterPro"/>
</dbReference>
<proteinExistence type="inferred from homology"/>
<keyword evidence="2" id="KW-0378">Hydrolase</keyword>
<dbReference type="SUPFAM" id="SSF51445">
    <property type="entry name" value="(Trans)glycosidases"/>
    <property type="match status" value="1"/>
</dbReference>
<dbReference type="InterPro" id="IPR033403">
    <property type="entry name" value="DUF5110"/>
</dbReference>
<feature type="domain" description="Glycoside hydrolase family 31 TIM barrel" evidence="3">
    <location>
        <begin position="257"/>
        <end position="585"/>
    </location>
</feature>
<dbReference type="Gene3D" id="2.60.40.1760">
    <property type="entry name" value="glycosyl hydrolase (family 31)"/>
    <property type="match status" value="1"/>
</dbReference>
<evidence type="ECO:0000259" key="4">
    <source>
        <dbReference type="Pfam" id="PF13802"/>
    </source>
</evidence>
<dbReference type="Gene3D" id="2.60.40.1180">
    <property type="entry name" value="Golgi alpha-mannosidase II"/>
    <property type="match status" value="2"/>
</dbReference>
<dbReference type="InterPro" id="IPR025887">
    <property type="entry name" value="Glyco_hydro_31_N_dom"/>
</dbReference>
<dbReference type="GO" id="GO:0004553">
    <property type="term" value="F:hydrolase activity, hydrolyzing O-glycosyl compounds"/>
    <property type="evidence" value="ECO:0007669"/>
    <property type="project" value="InterPro"/>
</dbReference>
<dbReference type="SUPFAM" id="SSF74650">
    <property type="entry name" value="Galactose mutarotase-like"/>
    <property type="match status" value="1"/>
</dbReference>
<reference evidence="7" key="1">
    <citation type="journal article" date="2021" name="PeerJ">
        <title>Extensive microbial diversity within the chicken gut microbiome revealed by metagenomics and culture.</title>
        <authorList>
            <person name="Gilroy R."/>
            <person name="Ravi A."/>
            <person name="Getino M."/>
            <person name="Pursley I."/>
            <person name="Horton D.L."/>
            <person name="Alikhan N.F."/>
            <person name="Baker D."/>
            <person name="Gharbi K."/>
            <person name="Hall N."/>
            <person name="Watson M."/>
            <person name="Adriaenssens E.M."/>
            <person name="Foster-Nyarko E."/>
            <person name="Jarju S."/>
            <person name="Secka A."/>
            <person name="Antonio M."/>
            <person name="Oren A."/>
            <person name="Chaudhuri R.R."/>
            <person name="La Ragione R."/>
            <person name="Hildebrand F."/>
            <person name="Pallen M.J."/>
        </authorList>
    </citation>
    <scope>NUCLEOTIDE SEQUENCE</scope>
    <source>
        <strain evidence="7">ChiBcec8-13705</strain>
    </source>
</reference>
<gene>
    <name evidence="7" type="ORF">H9945_01895</name>
</gene>
<comment type="caution">
    <text evidence="7">The sequence shown here is derived from an EMBL/GenBank/DDBJ whole genome shotgun (WGS) entry which is preliminary data.</text>
</comment>
<keyword evidence="2" id="KW-0326">Glycosidase</keyword>
<feature type="domain" description="Glycosyl hydrolase family 31 C-terminal" evidence="6">
    <location>
        <begin position="594"/>
        <end position="681"/>
    </location>
</feature>
<dbReference type="InterPro" id="IPR011013">
    <property type="entry name" value="Gal_mutarotase_sf_dom"/>
</dbReference>
<accession>A0A9D2M5U5</accession>
<dbReference type="Proteomes" id="UP000886803">
    <property type="component" value="Unassembled WGS sequence"/>
</dbReference>
<evidence type="ECO:0000259" key="3">
    <source>
        <dbReference type="Pfam" id="PF01055"/>
    </source>
</evidence>
<reference evidence="7" key="2">
    <citation type="submission" date="2021-04" db="EMBL/GenBank/DDBJ databases">
        <authorList>
            <person name="Gilroy R."/>
        </authorList>
    </citation>
    <scope>NUCLEOTIDE SEQUENCE</scope>
    <source>
        <strain evidence="7">ChiBcec8-13705</strain>
    </source>
</reference>
<dbReference type="InterPro" id="IPR048395">
    <property type="entry name" value="Glyco_hydro_31_C"/>
</dbReference>
<evidence type="ECO:0000313" key="7">
    <source>
        <dbReference type="EMBL" id="HJB41234.1"/>
    </source>
</evidence>
<evidence type="ECO:0000259" key="6">
    <source>
        <dbReference type="Pfam" id="PF21365"/>
    </source>
</evidence>
<comment type="similarity">
    <text evidence="1 2">Belongs to the glycosyl hydrolase 31 family.</text>
</comment>
<dbReference type="InterPro" id="IPR017853">
    <property type="entry name" value="GH"/>
</dbReference>
<dbReference type="PANTHER" id="PTHR22762:SF165">
    <property type="entry name" value="PUTATIVE (AFU_ORTHOLOGUE AFUA_1G06560)-RELATED"/>
    <property type="match status" value="1"/>
</dbReference>
<sequence>MRICRRLLTATAGPGYYSLRTDAVELRLWFLTDTILRIRAGFDGDWAERSYTLLRTAWPDAMDSLLAGQRQRVEPAPASLSEEPDRFVLAGAKLRVEIEKEPFRLLIYDAAGNLLHADIPDIGYHEDSNRRRIHTSEMAPEDAFYGFGEKTGPLDKRLAFMTMDPGDALGYNPLHSDPLYKHIPFYIKMNRRTRGAVGYFYHNTAICDFDMGRQHSNYWAPHTRYRTEAGDIDLFFIAGPAITDVIAGYTFLTGTSAMLPKYALGYLGSSMYYAELPKDCDSAIEQFVDTARSYGFPIDGFQLSSGYTTYAGKRCVFTWNKDRFPDPPAFFQALRERGVEVSPNVKPALLLMHPLLPALQENDIFVRDPVQEKPSVGAWWGGRGVFVDFTDPHARTVWKALLQEHVLEKGTTSVWNDNCEYEGVYDKDARVCLEGAGGTVGAVRSVMSNLMCLVTDEAIRETSPGERPFIVCRAGHAGIQRLAQTWAGDNYTSWDSLRGNIATILGMGLSGVANHGCDIGGFFGPRPEPELLVRWVQNGIFQPRFSIHSTNTDNTVTEPWMYPDCTDLIREAIRLRYRLFPYLYTRMAYAHKTGLPIWQAMVCAFQNDPACDEQGIDFMVGDALLVANVVEPGAAARCVYLPKEEVFYDLETRRRYEGGQTLTLPVTLASIPAFLRAGQVLMLADNQMDNLRTQQVTDLRLLLATDRDASGTYYEDDGLTEAWREGGWRKTRIELKTGEACTLTLTPEGSYPTAVQRVMLDLIHPGKAPFWVSRGDAMLPQYLDQRRFASAETGWYYNPGLQSVQIKYTDFSRPDQFTISFEPNDLLGM</sequence>
<dbReference type="Pfam" id="PF13802">
    <property type="entry name" value="Gal_mutarotas_2"/>
    <property type="match status" value="1"/>
</dbReference>
<dbReference type="Pfam" id="PF21365">
    <property type="entry name" value="Glyco_hydro_31_3rd"/>
    <property type="match status" value="1"/>
</dbReference>
<dbReference type="PANTHER" id="PTHR22762">
    <property type="entry name" value="ALPHA-GLUCOSIDASE"/>
    <property type="match status" value="1"/>
</dbReference>
<feature type="domain" description="DUF5110" evidence="5">
    <location>
        <begin position="699"/>
        <end position="756"/>
    </location>
</feature>
<evidence type="ECO:0000259" key="5">
    <source>
        <dbReference type="Pfam" id="PF17137"/>
    </source>
</evidence>
<dbReference type="Pfam" id="PF17137">
    <property type="entry name" value="DUF5110"/>
    <property type="match status" value="1"/>
</dbReference>
<dbReference type="CDD" id="cd14752">
    <property type="entry name" value="GH31_N"/>
    <property type="match status" value="1"/>
</dbReference>
<dbReference type="InterPro" id="IPR013780">
    <property type="entry name" value="Glyco_hydro_b"/>
</dbReference>
<dbReference type="CDD" id="cd06599">
    <property type="entry name" value="GH31_glycosidase_Aec37"/>
    <property type="match status" value="1"/>
</dbReference>
<name>A0A9D2M5U5_9FIRM</name>
<feature type="domain" description="Glycoside hydrolase family 31 N-terminal" evidence="4">
    <location>
        <begin position="26"/>
        <end position="210"/>
    </location>
</feature>
<evidence type="ECO:0000256" key="2">
    <source>
        <dbReference type="RuleBase" id="RU361185"/>
    </source>
</evidence>
<dbReference type="Gene3D" id="3.20.20.80">
    <property type="entry name" value="Glycosidases"/>
    <property type="match status" value="1"/>
</dbReference>
<dbReference type="InterPro" id="IPR000322">
    <property type="entry name" value="Glyco_hydro_31_TIM"/>
</dbReference>
<evidence type="ECO:0000256" key="1">
    <source>
        <dbReference type="ARBA" id="ARBA00007806"/>
    </source>
</evidence>
<organism evidence="7 8">
    <name type="scientific">Candidatus Gemmiger avicola</name>
    <dbReference type="NCBI Taxonomy" id="2838605"/>
    <lineage>
        <taxon>Bacteria</taxon>
        <taxon>Bacillati</taxon>
        <taxon>Bacillota</taxon>
        <taxon>Clostridia</taxon>
        <taxon>Eubacteriales</taxon>
        <taxon>Gemmiger</taxon>
    </lineage>
</organism>
<dbReference type="SUPFAM" id="SSF51011">
    <property type="entry name" value="Glycosyl hydrolase domain"/>
    <property type="match status" value="1"/>
</dbReference>
<dbReference type="Pfam" id="PF01055">
    <property type="entry name" value="Glyco_hydro_31_2nd"/>
    <property type="match status" value="1"/>
</dbReference>
<dbReference type="EMBL" id="DWYG01000018">
    <property type="protein sequence ID" value="HJB41234.1"/>
    <property type="molecule type" value="Genomic_DNA"/>
</dbReference>